<evidence type="ECO:0000256" key="10">
    <source>
        <dbReference type="SAM" id="Phobius"/>
    </source>
</evidence>
<evidence type="ECO:0000256" key="4">
    <source>
        <dbReference type="ARBA" id="ARBA00022692"/>
    </source>
</evidence>
<keyword evidence="5" id="KW-0653">Protein transport</keyword>
<keyword evidence="3" id="KW-0813">Transport</keyword>
<dbReference type="NCBIfam" id="TIGR00967">
    <property type="entry name" value="3a0501s007"/>
    <property type="match status" value="1"/>
</dbReference>
<dbReference type="Gene3D" id="1.10.3370.10">
    <property type="entry name" value="SecY subunit domain"/>
    <property type="match status" value="1"/>
</dbReference>
<keyword evidence="8 10" id="KW-0472">Membrane</keyword>
<dbReference type="PRINTS" id="PR00303">
    <property type="entry name" value="SECYTRNLCASE"/>
</dbReference>
<evidence type="ECO:0000256" key="6">
    <source>
        <dbReference type="ARBA" id="ARBA00022989"/>
    </source>
</evidence>
<dbReference type="InterPro" id="IPR023201">
    <property type="entry name" value="SecY_dom_sf"/>
</dbReference>
<comment type="subcellular location">
    <subcellularLocation>
        <location evidence="1">Membrane</location>
        <topology evidence="1">Multi-pass membrane protein</topology>
    </subcellularLocation>
</comment>
<evidence type="ECO:0000256" key="1">
    <source>
        <dbReference type="ARBA" id="ARBA00004141"/>
    </source>
</evidence>
<evidence type="ECO:0000256" key="7">
    <source>
        <dbReference type="ARBA" id="ARBA00023010"/>
    </source>
</evidence>
<feature type="transmembrane region" description="Helical" evidence="10">
    <location>
        <begin position="161"/>
        <end position="182"/>
    </location>
</feature>
<feature type="transmembrane region" description="Helical" evidence="10">
    <location>
        <begin position="108"/>
        <end position="128"/>
    </location>
</feature>
<name>A0A7U0KT56_OLILU</name>
<feature type="transmembrane region" description="Helical" evidence="10">
    <location>
        <begin position="9"/>
        <end position="27"/>
    </location>
</feature>
<dbReference type="PANTHER" id="PTHR10906">
    <property type="entry name" value="SECY/SEC61-ALPHA FAMILY MEMBER"/>
    <property type="match status" value="1"/>
</dbReference>
<dbReference type="SUPFAM" id="SSF103491">
    <property type="entry name" value="Preprotein translocase SecY subunit"/>
    <property type="match status" value="1"/>
</dbReference>
<dbReference type="PROSITE" id="PS00756">
    <property type="entry name" value="SECY_2"/>
    <property type="match status" value="1"/>
</dbReference>
<sequence>MGSLLTKKIFLTIFIVWIYRVGKYIPILGVDPKLLSELILTKSSVVKNLKIISGHDEFLLHIFTLNIFPYINASILIQFFLPFSPELKQLQKEEGEAGRKEIQKLTKYLSLFWAFVQSVIIALTLKPVLFDWNLFILAQIVLSLVCGFLVLVWLSDLITDYGLGNGSSLFLVMNIISQPSLMNLFQTKILTKDLIFAGLLILILVFGIIFVQNTERSIPLLSPKQLKQMQDDLNTRKTRLNQKKSENRLPIGIAQAGILPIIFASYTISLLTNVLNFDKFTSYSSFFLLATQFVYILTYLALVTIFSYFYSVIILNPKDIYEELSKASTIIKGINPGSDTLNYLKLTIARTIMIGGIFLGVIVLLPGIFYKIFDEASLKNINAATLILIVGVTSDLIKELRNLSISESYKV</sequence>
<protein>
    <submittedName>
        <fullName evidence="11">SecY-type transporter protein</fullName>
    </submittedName>
</protein>
<dbReference type="InterPro" id="IPR030659">
    <property type="entry name" value="SecY_CS"/>
</dbReference>
<reference evidence="11" key="1">
    <citation type="journal article" date="2021" name="J. Phycol.">
        <title>Olisthodiscus represents a new class of Ochrophyta.</title>
        <authorList>
            <person name="Barcyte D."/>
            <person name="Eikrem W."/>
            <person name="Engesmo A."/>
            <person name="Seoane S."/>
            <person name="Wohlmann J."/>
            <person name="Horak A."/>
            <person name="Yurchenko T."/>
            <person name="Elias M."/>
        </authorList>
    </citation>
    <scope>NUCLEOTIDE SEQUENCE</scope>
    <source>
        <strain evidence="11">K-0444</strain>
    </source>
</reference>
<dbReference type="EMBL" id="MT859097">
    <property type="protein sequence ID" value="QQW50579.1"/>
    <property type="molecule type" value="Genomic_DNA"/>
</dbReference>
<feature type="transmembrane region" description="Helical" evidence="10">
    <location>
        <begin position="58"/>
        <end position="81"/>
    </location>
</feature>
<comment type="similarity">
    <text evidence="2 9">Belongs to the SecY/SEC61-alpha family.</text>
</comment>
<accession>A0A7U0KT56</accession>
<feature type="transmembrane region" description="Helical" evidence="10">
    <location>
        <begin position="134"/>
        <end position="154"/>
    </location>
</feature>
<keyword evidence="11" id="KW-0934">Plastid</keyword>
<dbReference type="Pfam" id="PF00344">
    <property type="entry name" value="SecY"/>
    <property type="match status" value="1"/>
</dbReference>
<dbReference type="InterPro" id="IPR002208">
    <property type="entry name" value="SecY/SEC61-alpha"/>
</dbReference>
<evidence type="ECO:0000256" key="8">
    <source>
        <dbReference type="ARBA" id="ARBA00023136"/>
    </source>
</evidence>
<proteinExistence type="inferred from homology"/>
<evidence type="ECO:0000256" key="5">
    <source>
        <dbReference type="ARBA" id="ARBA00022927"/>
    </source>
</evidence>
<gene>
    <name evidence="11" type="primary">secY</name>
</gene>
<dbReference type="GO" id="GO:0016020">
    <property type="term" value="C:membrane"/>
    <property type="evidence" value="ECO:0007669"/>
    <property type="project" value="UniProtKB-SubCell"/>
</dbReference>
<evidence type="ECO:0000256" key="9">
    <source>
        <dbReference type="RuleBase" id="RU004349"/>
    </source>
</evidence>
<evidence type="ECO:0000256" key="2">
    <source>
        <dbReference type="ARBA" id="ARBA00005751"/>
    </source>
</evidence>
<evidence type="ECO:0000256" key="3">
    <source>
        <dbReference type="ARBA" id="ARBA00022448"/>
    </source>
</evidence>
<keyword evidence="7" id="KW-0811">Translocation</keyword>
<geneLocation type="plastid" evidence="11"/>
<feature type="transmembrane region" description="Helical" evidence="10">
    <location>
        <begin position="249"/>
        <end position="272"/>
    </location>
</feature>
<dbReference type="PIRSF" id="PIRSF004557">
    <property type="entry name" value="SecY"/>
    <property type="match status" value="1"/>
</dbReference>
<feature type="transmembrane region" description="Helical" evidence="10">
    <location>
        <begin position="292"/>
        <end position="315"/>
    </location>
</feature>
<dbReference type="HAMAP" id="MF_01465">
    <property type="entry name" value="SecY"/>
    <property type="match status" value="1"/>
</dbReference>
<keyword evidence="4 10" id="KW-0812">Transmembrane</keyword>
<dbReference type="InterPro" id="IPR026593">
    <property type="entry name" value="SecY"/>
</dbReference>
<keyword evidence="6 10" id="KW-1133">Transmembrane helix</keyword>
<evidence type="ECO:0000313" key="11">
    <source>
        <dbReference type="EMBL" id="QQW50579.1"/>
    </source>
</evidence>
<feature type="transmembrane region" description="Helical" evidence="10">
    <location>
        <begin position="352"/>
        <end position="373"/>
    </location>
</feature>
<dbReference type="AlphaFoldDB" id="A0A7U0KT56"/>
<feature type="transmembrane region" description="Helical" evidence="10">
    <location>
        <begin position="194"/>
        <end position="211"/>
    </location>
</feature>
<dbReference type="RefSeq" id="YP_010152918.1">
    <property type="nucleotide sequence ID" value="NC_057170.1"/>
</dbReference>
<organism evidence="11">
    <name type="scientific">Olisthodiscus luteus</name>
    <name type="common">Marine phytoflagellate</name>
    <dbReference type="NCBI Taxonomy" id="83000"/>
    <lineage>
        <taxon>Eukaryota</taxon>
        <taxon>Sar</taxon>
        <taxon>Stramenopiles</taxon>
        <taxon>Ochrophyta</taxon>
        <taxon>Olisthodiscophyceae</taxon>
        <taxon>Olisthodiscaceae</taxon>
        <taxon>Olisthodiscus</taxon>
    </lineage>
</organism>
<dbReference type="GO" id="GO:0015031">
    <property type="term" value="P:protein transport"/>
    <property type="evidence" value="ECO:0007669"/>
    <property type="project" value="UniProtKB-KW"/>
</dbReference>
<dbReference type="GeneID" id="67154537"/>